<dbReference type="EMBL" id="NPBY01000013">
    <property type="protein sequence ID" value="PAD79184.1"/>
    <property type="molecule type" value="Genomic_DNA"/>
</dbReference>
<reference evidence="4 5" key="1">
    <citation type="submission" date="2017-07" db="EMBL/GenBank/DDBJ databases">
        <title>Isolation and whole genome analysis of endospore-forming bacteria from heroin.</title>
        <authorList>
            <person name="Kalinowski J."/>
            <person name="Ahrens B."/>
            <person name="Al-Dilaimi A."/>
            <person name="Winkler A."/>
            <person name="Wibberg D."/>
            <person name="Schleenbecker U."/>
            <person name="Ruckert C."/>
            <person name="Wolfel R."/>
            <person name="Grass G."/>
        </authorList>
    </citation>
    <scope>NUCLEOTIDE SEQUENCE [LARGE SCALE GENOMIC DNA]</scope>
    <source>
        <strain evidence="4 5">7537-G1</strain>
    </source>
</reference>
<keyword evidence="1" id="KW-0067">ATP-binding</keyword>
<dbReference type="Proteomes" id="UP000435177">
    <property type="component" value="Unassembled WGS sequence"/>
</dbReference>
<protein>
    <submittedName>
        <fullName evidence="4">Endospore coat-associated protein</fullName>
    </submittedName>
    <submittedName>
        <fullName evidence="3">YheC/YheD family protein</fullName>
    </submittedName>
</protein>
<feature type="domain" description="ATP-grasp" evidence="2">
    <location>
        <begin position="131"/>
        <end position="366"/>
    </location>
</feature>
<dbReference type="SUPFAM" id="SSF56059">
    <property type="entry name" value="Glutathione synthetase ATP-binding domain-like"/>
    <property type="match status" value="1"/>
</dbReference>
<accession>A0A268F1G8</accession>
<evidence type="ECO:0000313" key="6">
    <source>
        <dbReference type="Proteomes" id="UP000435177"/>
    </source>
</evidence>
<dbReference type="InterPro" id="IPR011761">
    <property type="entry name" value="ATP-grasp"/>
</dbReference>
<evidence type="ECO:0000259" key="2">
    <source>
        <dbReference type="PROSITE" id="PS50975"/>
    </source>
</evidence>
<dbReference type="InterPro" id="IPR026838">
    <property type="entry name" value="YheC/D"/>
</dbReference>
<evidence type="ECO:0000313" key="5">
    <source>
        <dbReference type="Proteomes" id="UP000215596"/>
    </source>
</evidence>
<evidence type="ECO:0000313" key="3">
    <source>
        <dbReference type="EMBL" id="MUG68931.1"/>
    </source>
</evidence>
<name>A0A268F1G8_9BACL</name>
<reference evidence="3 6" key="2">
    <citation type="submission" date="2019-11" db="EMBL/GenBank/DDBJ databases">
        <title>Draft genome sequences of five Paenibacillus species of dairy origin.</title>
        <authorList>
            <person name="Olajide A.M."/>
            <person name="Chen S."/>
            <person name="Lapointe G."/>
        </authorList>
    </citation>
    <scope>NUCLEOTIDE SEQUENCE [LARGE SCALE GENOMIC DNA]</scope>
    <source>
        <strain evidence="3 6">3CS1</strain>
    </source>
</reference>
<keyword evidence="1" id="KW-0547">Nucleotide-binding</keyword>
<dbReference type="EMBL" id="WOAA01000042">
    <property type="protein sequence ID" value="MUG68931.1"/>
    <property type="molecule type" value="Genomic_DNA"/>
</dbReference>
<organism evidence="4 5">
    <name type="scientific">Paenibacillus campinasensis</name>
    <dbReference type="NCBI Taxonomy" id="66347"/>
    <lineage>
        <taxon>Bacteria</taxon>
        <taxon>Bacillati</taxon>
        <taxon>Bacillota</taxon>
        <taxon>Bacilli</taxon>
        <taxon>Bacillales</taxon>
        <taxon>Paenibacillaceae</taxon>
        <taxon>Paenibacillus</taxon>
    </lineage>
</organism>
<evidence type="ECO:0000256" key="1">
    <source>
        <dbReference type="PROSITE-ProRule" id="PRU00409"/>
    </source>
</evidence>
<dbReference type="OrthoDB" id="7869153at2"/>
<gene>
    <name evidence="4" type="ORF">CHH67_04420</name>
    <name evidence="3" type="ORF">GNP94_23475</name>
</gene>
<dbReference type="RefSeq" id="WP_095263780.1">
    <property type="nucleotide sequence ID" value="NZ_NPBY01000013.1"/>
</dbReference>
<keyword evidence="6" id="KW-1185">Reference proteome</keyword>
<dbReference type="AlphaFoldDB" id="A0A268F1G8"/>
<dbReference type="Pfam" id="PF14398">
    <property type="entry name" value="ATPgrasp_YheCD"/>
    <property type="match status" value="1"/>
</dbReference>
<evidence type="ECO:0000313" key="4">
    <source>
        <dbReference type="EMBL" id="PAD79184.1"/>
    </source>
</evidence>
<comment type="caution">
    <text evidence="4">The sequence shown here is derived from an EMBL/GenBank/DDBJ whole genome shotgun (WGS) entry which is preliminary data.</text>
</comment>
<dbReference type="GO" id="GO:0005524">
    <property type="term" value="F:ATP binding"/>
    <property type="evidence" value="ECO:0007669"/>
    <property type="project" value="UniProtKB-UniRule"/>
</dbReference>
<sequence>MNRRYESDRRAVVAILTMHDPDYMFRGNRQNFQEILKAGKDMGYQVYVVTARDLKLKQDTVKGYYVGSNHKWEQRQYPLPQIIYNRIPSREDEAIPWVRQKINQCLKHPDMMIYNPFFFNKRELFKWLSKSRYTKKWAPPTRKLRGIATLQQMIKRMPYLYLKPENGKAGRGIMRVKYQKNKSLPYRIQIQSDKNSTTYKAATLNRLWNRVNKETQGKSYLVQQGIELVSVHGRAFDLRILVQKTETGQWAVTGIGARMAGAKSITTHVPRGGSIEDPEKLLPIVFGPERTAVILNEVEKAAVSIARQIEKGSGYMLGEMSMDLGVDADGALWFFEANSRPMKFDEPAIRKKSLERIFQYCGYLLDNKLMV</sequence>
<dbReference type="GO" id="GO:0046872">
    <property type="term" value="F:metal ion binding"/>
    <property type="evidence" value="ECO:0007669"/>
    <property type="project" value="InterPro"/>
</dbReference>
<proteinExistence type="predicted"/>
<dbReference type="Proteomes" id="UP000215596">
    <property type="component" value="Unassembled WGS sequence"/>
</dbReference>
<dbReference type="PROSITE" id="PS50975">
    <property type="entry name" value="ATP_GRASP"/>
    <property type="match status" value="1"/>
</dbReference>